<keyword evidence="3 7" id="KW-0812">Transmembrane</keyword>
<gene>
    <name evidence="9" type="ORF">FLL45_00970</name>
</gene>
<feature type="domain" description="EamA" evidence="8">
    <location>
        <begin position="4"/>
        <end position="135"/>
    </location>
</feature>
<evidence type="ECO:0000256" key="3">
    <source>
        <dbReference type="ARBA" id="ARBA00022692"/>
    </source>
</evidence>
<feature type="transmembrane region" description="Helical" evidence="7">
    <location>
        <begin position="64"/>
        <end position="81"/>
    </location>
</feature>
<dbReference type="RefSeq" id="WP_142887924.1">
    <property type="nucleotide sequence ID" value="NZ_VIKR01000001.1"/>
</dbReference>
<dbReference type="PANTHER" id="PTHR32322">
    <property type="entry name" value="INNER MEMBRANE TRANSPORTER"/>
    <property type="match status" value="1"/>
</dbReference>
<evidence type="ECO:0000313" key="9">
    <source>
        <dbReference type="EMBL" id="TQV76564.1"/>
    </source>
</evidence>
<feature type="transmembrane region" description="Helical" evidence="7">
    <location>
        <begin position="87"/>
        <end position="106"/>
    </location>
</feature>
<dbReference type="OrthoDB" id="2352272at2"/>
<feature type="transmembrane region" description="Helical" evidence="7">
    <location>
        <begin position="268"/>
        <end position="289"/>
    </location>
</feature>
<evidence type="ECO:0000256" key="1">
    <source>
        <dbReference type="ARBA" id="ARBA00004141"/>
    </source>
</evidence>
<dbReference type="AlphaFoldDB" id="A0A545TH53"/>
<dbReference type="InterPro" id="IPR000620">
    <property type="entry name" value="EamA_dom"/>
</dbReference>
<feature type="transmembrane region" description="Helical" evidence="7">
    <location>
        <begin position="148"/>
        <end position="168"/>
    </location>
</feature>
<evidence type="ECO:0000259" key="8">
    <source>
        <dbReference type="Pfam" id="PF00892"/>
    </source>
</evidence>
<organism evidence="9 10">
    <name type="scientific">Aliikangiella marina</name>
    <dbReference type="NCBI Taxonomy" id="1712262"/>
    <lineage>
        <taxon>Bacteria</taxon>
        <taxon>Pseudomonadati</taxon>
        <taxon>Pseudomonadota</taxon>
        <taxon>Gammaproteobacteria</taxon>
        <taxon>Oceanospirillales</taxon>
        <taxon>Pleioneaceae</taxon>
        <taxon>Aliikangiella</taxon>
    </lineage>
</organism>
<dbReference type="EMBL" id="VIKR01000001">
    <property type="protein sequence ID" value="TQV76564.1"/>
    <property type="molecule type" value="Genomic_DNA"/>
</dbReference>
<keyword evidence="10" id="KW-1185">Reference proteome</keyword>
<evidence type="ECO:0000256" key="6">
    <source>
        <dbReference type="SAM" id="MobiDB-lite"/>
    </source>
</evidence>
<sequence length="324" mass="35842">MQNIFLYATTVLIWGSTWFAIEFQLGEVPVEVSLVYRFALAAAIILVISKLSGLNLKFNVKQHFFMALLGLLNFSMNYVTLYHAQAYFTSAMTSIGFSMLLLINIVNTRIFFGKKIETKTYFGAALGIFGIVVLFWPEVSQFESNSGVLTGAILVLSGTLIASLGNMVSVRNSNNDLPVFQTSGWGMLYGTIFLTIAAMLNGATFTISYEPSYLISLGYLSIFGTVIAFYSYFMLLKNIGPERASYSIVLFPVVAVILSSLYEGFEWNIFTIGGFLFVASGNLLVLTPLHKLTLLWEKCKCLPKKSAKNPSESTCIPSKQFEPS</sequence>
<comment type="subcellular location">
    <subcellularLocation>
        <location evidence="1">Membrane</location>
        <topology evidence="1">Multi-pass membrane protein</topology>
    </subcellularLocation>
</comment>
<name>A0A545TH53_9GAMM</name>
<feature type="transmembrane region" description="Helical" evidence="7">
    <location>
        <begin position="213"/>
        <end position="232"/>
    </location>
</feature>
<feature type="domain" description="EamA" evidence="8">
    <location>
        <begin position="150"/>
        <end position="286"/>
    </location>
</feature>
<evidence type="ECO:0000256" key="7">
    <source>
        <dbReference type="SAM" id="Phobius"/>
    </source>
</evidence>
<dbReference type="Proteomes" id="UP000317839">
    <property type="component" value="Unassembled WGS sequence"/>
</dbReference>
<feature type="transmembrane region" description="Helical" evidence="7">
    <location>
        <begin position="188"/>
        <end position="207"/>
    </location>
</feature>
<evidence type="ECO:0000256" key="5">
    <source>
        <dbReference type="ARBA" id="ARBA00023136"/>
    </source>
</evidence>
<comment type="similarity">
    <text evidence="2">Belongs to the EamA transporter family.</text>
</comment>
<protein>
    <submittedName>
        <fullName evidence="9">EamA family transporter</fullName>
    </submittedName>
</protein>
<proteinExistence type="inferred from homology"/>
<feature type="region of interest" description="Disordered" evidence="6">
    <location>
        <begin position="304"/>
        <end position="324"/>
    </location>
</feature>
<keyword evidence="5 7" id="KW-0472">Membrane</keyword>
<dbReference type="PANTHER" id="PTHR32322:SF2">
    <property type="entry name" value="EAMA DOMAIN-CONTAINING PROTEIN"/>
    <property type="match status" value="1"/>
</dbReference>
<evidence type="ECO:0000313" key="10">
    <source>
        <dbReference type="Proteomes" id="UP000317839"/>
    </source>
</evidence>
<reference evidence="9 10" key="1">
    <citation type="submission" date="2019-06" db="EMBL/GenBank/DDBJ databases">
        <title>Draft genome of Aliikangiella marina GYP-15.</title>
        <authorList>
            <person name="Wang G."/>
        </authorList>
    </citation>
    <scope>NUCLEOTIDE SEQUENCE [LARGE SCALE GENOMIC DNA]</scope>
    <source>
        <strain evidence="9 10">GYP-15</strain>
    </source>
</reference>
<dbReference type="Pfam" id="PF00892">
    <property type="entry name" value="EamA"/>
    <property type="match status" value="2"/>
</dbReference>
<feature type="transmembrane region" description="Helical" evidence="7">
    <location>
        <begin position="118"/>
        <end position="136"/>
    </location>
</feature>
<accession>A0A545TH53</accession>
<comment type="caution">
    <text evidence="9">The sequence shown here is derived from an EMBL/GenBank/DDBJ whole genome shotgun (WGS) entry which is preliminary data.</text>
</comment>
<dbReference type="GO" id="GO:0016020">
    <property type="term" value="C:membrane"/>
    <property type="evidence" value="ECO:0007669"/>
    <property type="project" value="UniProtKB-SubCell"/>
</dbReference>
<evidence type="ECO:0000256" key="4">
    <source>
        <dbReference type="ARBA" id="ARBA00022989"/>
    </source>
</evidence>
<dbReference type="SUPFAM" id="SSF103481">
    <property type="entry name" value="Multidrug resistance efflux transporter EmrE"/>
    <property type="match status" value="2"/>
</dbReference>
<feature type="compositionally biased region" description="Polar residues" evidence="6">
    <location>
        <begin position="308"/>
        <end position="324"/>
    </location>
</feature>
<keyword evidence="4 7" id="KW-1133">Transmembrane helix</keyword>
<dbReference type="InterPro" id="IPR050638">
    <property type="entry name" value="AA-Vitamin_Transporters"/>
</dbReference>
<feature type="transmembrane region" description="Helical" evidence="7">
    <location>
        <begin position="35"/>
        <end position="52"/>
    </location>
</feature>
<evidence type="ECO:0000256" key="2">
    <source>
        <dbReference type="ARBA" id="ARBA00007362"/>
    </source>
</evidence>
<dbReference type="InterPro" id="IPR037185">
    <property type="entry name" value="EmrE-like"/>
</dbReference>
<feature type="transmembrane region" description="Helical" evidence="7">
    <location>
        <begin position="244"/>
        <end position="262"/>
    </location>
</feature>